<keyword evidence="3" id="KW-1185">Reference proteome</keyword>
<evidence type="ECO:0000313" key="3">
    <source>
        <dbReference type="Proteomes" id="UP000198716"/>
    </source>
</evidence>
<evidence type="ECO:0000256" key="1">
    <source>
        <dbReference type="SAM" id="MobiDB-lite"/>
    </source>
</evidence>
<evidence type="ECO:0000313" key="2">
    <source>
        <dbReference type="EMBL" id="SFE01362.1"/>
    </source>
</evidence>
<gene>
    <name evidence="2" type="ORF">SAMN04487819_106252</name>
</gene>
<accession>A0A1I1X207</accession>
<proteinExistence type="predicted"/>
<dbReference type="RefSeq" id="WP_092926762.1">
    <property type="nucleotide sequence ID" value="NZ_FOMZ01000006.1"/>
</dbReference>
<organism evidence="2 3">
    <name type="scientific">Actinopolyspora alba</name>
    <dbReference type="NCBI Taxonomy" id="673379"/>
    <lineage>
        <taxon>Bacteria</taxon>
        <taxon>Bacillati</taxon>
        <taxon>Actinomycetota</taxon>
        <taxon>Actinomycetes</taxon>
        <taxon>Actinopolysporales</taxon>
        <taxon>Actinopolysporaceae</taxon>
        <taxon>Actinopolyspora</taxon>
        <taxon>Actinopolyspora alba group</taxon>
    </lineage>
</organism>
<protein>
    <submittedName>
        <fullName evidence="2">Uncharacterized protein</fullName>
    </submittedName>
</protein>
<feature type="region of interest" description="Disordered" evidence="1">
    <location>
        <begin position="82"/>
        <end position="104"/>
    </location>
</feature>
<dbReference type="AlphaFoldDB" id="A0A1I1X207"/>
<dbReference type="EMBL" id="FOMZ01000006">
    <property type="protein sequence ID" value="SFE01362.1"/>
    <property type="molecule type" value="Genomic_DNA"/>
</dbReference>
<name>A0A1I1X207_9ACTN</name>
<dbReference type="Proteomes" id="UP000198716">
    <property type="component" value="Unassembled WGS sequence"/>
</dbReference>
<reference evidence="3" key="1">
    <citation type="submission" date="2016-10" db="EMBL/GenBank/DDBJ databases">
        <authorList>
            <person name="Varghese N."/>
            <person name="Submissions S."/>
        </authorList>
    </citation>
    <scope>NUCLEOTIDE SEQUENCE [LARGE SCALE GENOMIC DNA]</scope>
    <source>
        <strain evidence="3">DSM 45004</strain>
    </source>
</reference>
<sequence>MDRRIDRRTELHDVARQLARYHHRATDPVVDVEAWLADHEHRRILDVLLVVWDRADARLLRYFRPDADVCVAGHLVSWARRRAHDAARPDAIPEQGPGAPGEEA</sequence>